<keyword evidence="2" id="KW-1185">Reference proteome</keyword>
<reference evidence="1" key="1">
    <citation type="submission" date="2018-04" db="EMBL/GenBank/DDBJ databases">
        <title>Whole genome sequencing of Hypsizygus marmoreus.</title>
        <authorList>
            <person name="Choi I.-G."/>
            <person name="Min B."/>
            <person name="Kim J.-G."/>
            <person name="Kim S."/>
            <person name="Oh Y.-L."/>
            <person name="Kong W.-S."/>
            <person name="Park H."/>
            <person name="Jeong J."/>
            <person name="Song E.-S."/>
        </authorList>
    </citation>
    <scope>NUCLEOTIDE SEQUENCE [LARGE SCALE GENOMIC DNA]</scope>
    <source>
        <strain evidence="1">51987-8</strain>
    </source>
</reference>
<dbReference type="InParanoid" id="A0A369JHX3"/>
<dbReference type="Proteomes" id="UP000076154">
    <property type="component" value="Unassembled WGS sequence"/>
</dbReference>
<evidence type="ECO:0000313" key="1">
    <source>
        <dbReference type="EMBL" id="RDB20167.1"/>
    </source>
</evidence>
<comment type="caution">
    <text evidence="1">The sequence shown here is derived from an EMBL/GenBank/DDBJ whole genome shotgun (WGS) entry which is preliminary data.</text>
</comment>
<gene>
    <name evidence="1" type="ORF">Hypma_012729</name>
</gene>
<name>A0A369JHX3_HYPMA</name>
<sequence length="104" mass="10995">MSSPITIGSALTAKSDVNSFSSSLTNRAATLSSFSSNLLPSSSYIFFIGSSSPSDNFKERMSSVTGPDSNGIRRLNLKMGSTFECTLLARSGYAEKTVPQVRAA</sequence>
<accession>A0A369JHX3</accession>
<protein>
    <submittedName>
        <fullName evidence="1">Uncharacterized protein</fullName>
    </submittedName>
</protein>
<evidence type="ECO:0000313" key="2">
    <source>
        <dbReference type="Proteomes" id="UP000076154"/>
    </source>
</evidence>
<dbReference type="EMBL" id="LUEZ02000071">
    <property type="protein sequence ID" value="RDB20167.1"/>
    <property type="molecule type" value="Genomic_DNA"/>
</dbReference>
<dbReference type="AlphaFoldDB" id="A0A369JHX3"/>
<proteinExistence type="predicted"/>
<organism evidence="1 2">
    <name type="scientific">Hypsizygus marmoreus</name>
    <name type="common">White beech mushroom</name>
    <name type="synonym">Agaricus marmoreus</name>
    <dbReference type="NCBI Taxonomy" id="39966"/>
    <lineage>
        <taxon>Eukaryota</taxon>
        <taxon>Fungi</taxon>
        <taxon>Dikarya</taxon>
        <taxon>Basidiomycota</taxon>
        <taxon>Agaricomycotina</taxon>
        <taxon>Agaricomycetes</taxon>
        <taxon>Agaricomycetidae</taxon>
        <taxon>Agaricales</taxon>
        <taxon>Tricholomatineae</taxon>
        <taxon>Lyophyllaceae</taxon>
        <taxon>Hypsizygus</taxon>
    </lineage>
</organism>